<accession>A0ABY5B4X8</accession>
<proteinExistence type="predicted"/>
<name>A0ABY5B4X8_CLOSE</name>
<sequence>MYRVTLVLPKDMTELRRKFSVAMAEIVSDRLSKEELGYLIKKLEEQEEDGQV</sequence>
<dbReference type="EMBL" id="CP099799">
    <property type="protein sequence ID" value="USS02281.1"/>
    <property type="molecule type" value="Genomic_DNA"/>
</dbReference>
<protein>
    <submittedName>
        <fullName evidence="1">Uncharacterized protein</fullName>
    </submittedName>
</protein>
<keyword evidence="2" id="KW-1185">Reference proteome</keyword>
<gene>
    <name evidence="1" type="ORF">NH397_07675</name>
</gene>
<dbReference type="RefSeq" id="WP_162926009.1">
    <property type="nucleotide sequence ID" value="NZ_CABMIZ010000046.1"/>
</dbReference>
<reference evidence="1" key="1">
    <citation type="submission" date="2022-06" db="EMBL/GenBank/DDBJ databases">
        <authorList>
            <person name="Holder M.E."/>
            <person name="Ajami N.J."/>
            <person name="Petrosino J.F."/>
        </authorList>
    </citation>
    <scope>NUCLEOTIDE SEQUENCE</scope>
    <source>
        <strain evidence="1">RMA 8861</strain>
    </source>
</reference>
<evidence type="ECO:0000313" key="2">
    <source>
        <dbReference type="Proteomes" id="UP001055437"/>
    </source>
</evidence>
<evidence type="ECO:0000313" key="1">
    <source>
        <dbReference type="EMBL" id="USS02281.1"/>
    </source>
</evidence>
<dbReference type="GeneID" id="303562208"/>
<dbReference type="Proteomes" id="UP001055437">
    <property type="component" value="Chromosome"/>
</dbReference>
<organism evidence="1 2">
    <name type="scientific">Clostridium septicum</name>
    <dbReference type="NCBI Taxonomy" id="1504"/>
    <lineage>
        <taxon>Bacteria</taxon>
        <taxon>Bacillati</taxon>
        <taxon>Bacillota</taxon>
        <taxon>Clostridia</taxon>
        <taxon>Eubacteriales</taxon>
        <taxon>Clostridiaceae</taxon>
        <taxon>Clostridium</taxon>
    </lineage>
</organism>